<organism evidence="3">
    <name type="scientific">Lygus hesperus</name>
    <name type="common">Western plant bug</name>
    <dbReference type="NCBI Taxonomy" id="30085"/>
    <lineage>
        <taxon>Eukaryota</taxon>
        <taxon>Metazoa</taxon>
        <taxon>Ecdysozoa</taxon>
        <taxon>Arthropoda</taxon>
        <taxon>Hexapoda</taxon>
        <taxon>Insecta</taxon>
        <taxon>Pterygota</taxon>
        <taxon>Neoptera</taxon>
        <taxon>Paraneoptera</taxon>
        <taxon>Hemiptera</taxon>
        <taxon>Heteroptera</taxon>
        <taxon>Panheteroptera</taxon>
        <taxon>Cimicomorpha</taxon>
        <taxon>Miridae</taxon>
        <taxon>Mirini</taxon>
        <taxon>Lygus</taxon>
    </lineage>
</organism>
<evidence type="ECO:0000256" key="1">
    <source>
        <dbReference type="SAM" id="Phobius"/>
    </source>
</evidence>
<feature type="transmembrane region" description="Helical" evidence="1">
    <location>
        <begin position="146"/>
        <end position="173"/>
    </location>
</feature>
<name>A0A0A9Y4I0_LYGHE</name>
<dbReference type="EMBL" id="GBHO01015642">
    <property type="protein sequence ID" value="JAG27962.1"/>
    <property type="molecule type" value="Transcribed_RNA"/>
</dbReference>
<keyword evidence="1" id="KW-0472">Membrane</keyword>
<protein>
    <recommendedName>
        <fullName evidence="2">CAAX prenyl protease 1 N-terminal domain-containing protein</fullName>
    </recommendedName>
</protein>
<sequence>MSWSLTYRTASEESDVLIILIALHWAADAWKIFLFSRQLSLASNTLDVPPVLRKRMSAQDYDVARRKSIQSSIATISSVAILLLVKTFKLYVGYHFFIWEFTADQAKTKYWRAVLYAGYDELFSMLIALPFSFFEALMYSQMPVVAMIIVSFLEIFLTTIFSAATIASLMMIIESCGPGLLLYFAPLSNAIALFVIAVYIQYFVPQIYFPWKMRDLSAILSKGSQPPWGTRFTKYSLILTLAPHLTRISWEYWEPR</sequence>
<dbReference type="InterPro" id="IPR032456">
    <property type="entry name" value="Peptidase_M48_N"/>
</dbReference>
<keyword evidence="1" id="KW-0812">Transmembrane</keyword>
<evidence type="ECO:0000313" key="4">
    <source>
        <dbReference type="EMBL" id="JAG53142.1"/>
    </source>
</evidence>
<proteinExistence type="predicted"/>
<reference evidence="3" key="1">
    <citation type="journal article" date="2014" name="PLoS ONE">
        <title>Transcriptome-Based Identification of ABC Transporters in the Western Tarnished Plant Bug Lygus hesperus.</title>
        <authorList>
            <person name="Hull J.J."/>
            <person name="Chaney K."/>
            <person name="Geib S.M."/>
            <person name="Fabrick J.A."/>
            <person name="Brent C.S."/>
            <person name="Walsh D."/>
            <person name="Lavine L.C."/>
        </authorList>
    </citation>
    <scope>NUCLEOTIDE SEQUENCE</scope>
</reference>
<feature type="transmembrane region" description="Helical" evidence="1">
    <location>
        <begin position="114"/>
        <end position="134"/>
    </location>
</feature>
<evidence type="ECO:0000313" key="3">
    <source>
        <dbReference type="EMBL" id="JAG27962.1"/>
    </source>
</evidence>
<keyword evidence="1" id="KW-1133">Transmembrane helix</keyword>
<dbReference type="AlphaFoldDB" id="A0A0A9Y4I0"/>
<accession>A0A0A9Y4I0</accession>
<feature type="domain" description="CAAX prenyl protease 1 N-terminal" evidence="2">
    <location>
        <begin position="40"/>
        <end position="205"/>
    </location>
</feature>
<dbReference type="Pfam" id="PF16491">
    <property type="entry name" value="Peptidase_M48_N"/>
    <property type="match status" value="1"/>
</dbReference>
<evidence type="ECO:0000259" key="2">
    <source>
        <dbReference type="Pfam" id="PF16491"/>
    </source>
</evidence>
<gene>
    <name evidence="3" type="ORF">CM83_98696</name>
</gene>
<dbReference type="EMBL" id="GBRD01012682">
    <property type="protein sequence ID" value="JAG53142.1"/>
    <property type="molecule type" value="Transcribed_RNA"/>
</dbReference>
<feature type="transmembrane region" description="Helical" evidence="1">
    <location>
        <begin position="179"/>
        <end position="204"/>
    </location>
</feature>
<feature type="transmembrane region" description="Helical" evidence="1">
    <location>
        <begin position="73"/>
        <end position="94"/>
    </location>
</feature>
<reference evidence="4" key="3">
    <citation type="submission" date="2014-09" db="EMBL/GenBank/DDBJ databases">
        <authorList>
            <person name="Magalhaes I.L.F."/>
            <person name="Oliveira U."/>
            <person name="Santos F.R."/>
            <person name="Vidigal T.H.D.A."/>
            <person name="Brescovit A.D."/>
            <person name="Santos A.J."/>
        </authorList>
    </citation>
    <scope>NUCLEOTIDE SEQUENCE</scope>
</reference>
<reference evidence="3" key="2">
    <citation type="submission" date="2014-07" db="EMBL/GenBank/DDBJ databases">
        <authorList>
            <person name="Hull J."/>
        </authorList>
    </citation>
    <scope>NUCLEOTIDE SEQUENCE</scope>
</reference>